<dbReference type="Proteomes" id="UP001519309">
    <property type="component" value="Unassembled WGS sequence"/>
</dbReference>
<gene>
    <name evidence="6" type="ORF">AVL59_22310</name>
    <name evidence="7" type="ORF">J2Z21_009634</name>
</gene>
<feature type="domain" description="AB hydrolase-1" evidence="5">
    <location>
        <begin position="28"/>
        <end position="155"/>
    </location>
</feature>
<dbReference type="GO" id="GO:0016020">
    <property type="term" value="C:membrane"/>
    <property type="evidence" value="ECO:0007669"/>
    <property type="project" value="TreeGrafter"/>
</dbReference>
<evidence type="ECO:0000256" key="4">
    <source>
        <dbReference type="SAM" id="Phobius"/>
    </source>
</evidence>
<evidence type="ECO:0000313" key="9">
    <source>
        <dbReference type="Proteomes" id="UP001519309"/>
    </source>
</evidence>
<feature type="transmembrane region" description="Helical" evidence="4">
    <location>
        <begin position="42"/>
        <end position="62"/>
    </location>
</feature>
<dbReference type="AlphaFoldDB" id="A0A1B1AZE4"/>
<dbReference type="OrthoDB" id="2645723at2"/>
<keyword evidence="2 6" id="KW-0378">Hydrolase</keyword>
<dbReference type="SUPFAM" id="SSF53474">
    <property type="entry name" value="alpha/beta-Hydrolases"/>
    <property type="match status" value="1"/>
</dbReference>
<dbReference type="PANTHER" id="PTHR43798">
    <property type="entry name" value="MONOACYLGLYCEROL LIPASE"/>
    <property type="match status" value="1"/>
</dbReference>
<evidence type="ECO:0000256" key="1">
    <source>
        <dbReference type="ARBA" id="ARBA00010088"/>
    </source>
</evidence>
<reference evidence="7 9" key="2">
    <citation type="submission" date="2021-03" db="EMBL/GenBank/DDBJ databases">
        <title>Genomic Encyclopedia of Type Strains, Phase IV (KMG-IV): sequencing the most valuable type-strain genomes for metagenomic binning, comparative biology and taxonomic classification.</title>
        <authorList>
            <person name="Goeker M."/>
        </authorList>
    </citation>
    <scope>NUCLEOTIDE SEQUENCE [LARGE SCALE GENOMIC DNA]</scope>
    <source>
        <strain evidence="7 9">DSM 40499</strain>
    </source>
</reference>
<organism evidence="6 8">
    <name type="scientific">Streptomyces griseochromogenes</name>
    <dbReference type="NCBI Taxonomy" id="68214"/>
    <lineage>
        <taxon>Bacteria</taxon>
        <taxon>Bacillati</taxon>
        <taxon>Actinomycetota</taxon>
        <taxon>Actinomycetes</taxon>
        <taxon>Kitasatosporales</taxon>
        <taxon>Streptomycetaceae</taxon>
        <taxon>Streptomyces</taxon>
    </lineage>
</organism>
<dbReference type="InterPro" id="IPR050266">
    <property type="entry name" value="AB_hydrolase_sf"/>
</dbReference>
<dbReference type="InterPro" id="IPR000073">
    <property type="entry name" value="AB_hydrolase_1"/>
</dbReference>
<dbReference type="Pfam" id="PF00561">
    <property type="entry name" value="Abhydrolase_1"/>
    <property type="match status" value="1"/>
</dbReference>
<sequence>MAMISANGVELHVERMPARNSPGTAAPPTVVFVHGMLIDSLISYYFTLAAVFAAAGLDVIMYDQRGHGRSERPPSGYLLEDSLGDLDALLDGLEVTGPVHLVGYSYGGTVAFGYAALRPDRVASVSMIESEPATEAWSRKMAVNLERAAAGFAEAAGDEALAEEHGPFVTRRVKSASRLLHTTTLARDIPASRVLDEDEIRSVRCPVLAVYGSESELAAREPWLKSLLTDCRTVVVPNQEHWILLGATQVVSDLIMAWILNHEGAHRPDRNPPARPREARTAGVEHR</sequence>
<evidence type="ECO:0000256" key="2">
    <source>
        <dbReference type="ARBA" id="ARBA00022801"/>
    </source>
</evidence>
<dbReference type="PANTHER" id="PTHR43798:SF33">
    <property type="entry name" value="HYDROLASE, PUTATIVE (AFU_ORTHOLOGUE AFUA_2G14860)-RELATED"/>
    <property type="match status" value="1"/>
</dbReference>
<dbReference type="InterPro" id="IPR029058">
    <property type="entry name" value="AB_hydrolase_fold"/>
</dbReference>
<evidence type="ECO:0000313" key="6">
    <source>
        <dbReference type="EMBL" id="ANP51939.1"/>
    </source>
</evidence>
<evidence type="ECO:0000256" key="3">
    <source>
        <dbReference type="SAM" id="MobiDB-lite"/>
    </source>
</evidence>
<keyword evidence="4" id="KW-0812">Transmembrane</keyword>
<dbReference type="GO" id="GO:0004177">
    <property type="term" value="F:aminopeptidase activity"/>
    <property type="evidence" value="ECO:0007669"/>
    <property type="project" value="UniProtKB-EC"/>
</dbReference>
<evidence type="ECO:0000313" key="7">
    <source>
        <dbReference type="EMBL" id="MBP2056615.1"/>
    </source>
</evidence>
<dbReference type="PRINTS" id="PR00793">
    <property type="entry name" value="PROAMNOPTASE"/>
</dbReference>
<keyword evidence="4" id="KW-0472">Membrane</keyword>
<dbReference type="KEGG" id="sgs:AVL59_22310"/>
<evidence type="ECO:0000259" key="5">
    <source>
        <dbReference type="Pfam" id="PF00561"/>
    </source>
</evidence>
<dbReference type="STRING" id="68214.AVL59_22310"/>
<reference evidence="6 8" key="1">
    <citation type="submission" date="2016-06" db="EMBL/GenBank/DDBJ databases">
        <title>Complete genome sequence of Streptomyces griseochromogenes ATCC 14511, the Blasticidin S producer.</title>
        <authorList>
            <person name="Wu L."/>
        </authorList>
    </citation>
    <scope>NUCLEOTIDE SEQUENCE [LARGE SCALE GENOMIC DNA]</scope>
    <source>
        <strain evidence="6 8">ATCC 14511</strain>
    </source>
</reference>
<name>A0A1B1AZE4_9ACTN</name>
<dbReference type="Gene3D" id="3.40.50.1820">
    <property type="entry name" value="alpha/beta hydrolase"/>
    <property type="match status" value="1"/>
</dbReference>
<evidence type="ECO:0000313" key="8">
    <source>
        <dbReference type="Proteomes" id="UP000092659"/>
    </source>
</evidence>
<dbReference type="EMBL" id="JAGGLP010000053">
    <property type="protein sequence ID" value="MBP2056615.1"/>
    <property type="molecule type" value="Genomic_DNA"/>
</dbReference>
<dbReference type="GO" id="GO:0006508">
    <property type="term" value="P:proteolysis"/>
    <property type="evidence" value="ECO:0007669"/>
    <property type="project" value="InterPro"/>
</dbReference>
<dbReference type="EMBL" id="CP016279">
    <property type="protein sequence ID" value="ANP51939.1"/>
    <property type="molecule type" value="Genomic_DNA"/>
</dbReference>
<keyword evidence="9" id="KW-1185">Reference proteome</keyword>
<comment type="similarity">
    <text evidence="1">Belongs to the peptidase S33 family.</text>
</comment>
<keyword evidence="4" id="KW-1133">Transmembrane helix</keyword>
<proteinExistence type="inferred from homology"/>
<dbReference type="PRINTS" id="PR00111">
    <property type="entry name" value="ABHYDROLASE"/>
</dbReference>
<accession>A0A1B1AZE4</accession>
<dbReference type="Proteomes" id="UP000092659">
    <property type="component" value="Chromosome"/>
</dbReference>
<protein>
    <submittedName>
        <fullName evidence="6">Hydrolase</fullName>
    </submittedName>
    <submittedName>
        <fullName evidence="7">Pimeloyl-ACP methyl ester carboxylesterase</fullName>
    </submittedName>
</protein>
<feature type="region of interest" description="Disordered" evidence="3">
    <location>
        <begin position="265"/>
        <end position="287"/>
    </location>
</feature>
<dbReference type="InterPro" id="IPR002410">
    <property type="entry name" value="Peptidase_S33"/>
</dbReference>